<dbReference type="InterPro" id="IPR027417">
    <property type="entry name" value="P-loop_NTPase"/>
</dbReference>
<dbReference type="PANTHER" id="PTHR45626:SF17">
    <property type="entry name" value="HELICASE-LIKE TRANSCRIPTION FACTOR"/>
    <property type="match status" value="1"/>
</dbReference>
<dbReference type="Pfam" id="PF00271">
    <property type="entry name" value="Helicase_C"/>
    <property type="match status" value="1"/>
</dbReference>
<dbReference type="GO" id="GO:0008094">
    <property type="term" value="F:ATP-dependent activity, acting on DNA"/>
    <property type="evidence" value="ECO:0007669"/>
    <property type="project" value="TreeGrafter"/>
</dbReference>
<evidence type="ECO:0000256" key="4">
    <source>
        <dbReference type="ARBA" id="ARBA00022840"/>
    </source>
</evidence>
<keyword evidence="4" id="KW-0067">ATP-binding</keyword>
<dbReference type="InterPro" id="IPR014001">
    <property type="entry name" value="Helicase_ATP-bd"/>
</dbReference>
<keyword evidence="9" id="KW-1185">Reference proteome</keyword>
<dbReference type="Gene3D" id="3.40.50.300">
    <property type="entry name" value="P-loop containing nucleotide triphosphate hydrolases"/>
    <property type="match status" value="1"/>
</dbReference>
<dbReference type="SMART" id="SM00490">
    <property type="entry name" value="HELICc"/>
    <property type="match status" value="1"/>
</dbReference>
<name>A0A8H4P0R9_9HYPO</name>
<feature type="domain" description="Helicase ATP-binding" evidence="6">
    <location>
        <begin position="146"/>
        <end position="342"/>
    </location>
</feature>
<keyword evidence="1" id="KW-0547">Nucleotide-binding</keyword>
<evidence type="ECO:0000313" key="9">
    <source>
        <dbReference type="Proteomes" id="UP000605986"/>
    </source>
</evidence>
<dbReference type="PROSITE" id="PS51192">
    <property type="entry name" value="HELICASE_ATP_BIND_1"/>
    <property type="match status" value="1"/>
</dbReference>
<keyword evidence="3" id="KW-0347">Helicase</keyword>
<sequence length="672" mass="76584">MNEPRDPILEAAADIAAITQRLERLELPSPTLTSRYWIGWLKAGEGFVNRRETPGFENNEDEEQYISDSDESVDEDEDDYSLEDGWTDALAVASGYNEDEFISFFEEIHDDIVAKYDAPNPGPIPGLKDTVALFNHQSRAVAAALNKKDSRFQGMILADPPGFGKTLSALATISVSTAESGSTKGPCVIVAPLSCCRQWIAEIDRFFGHMPAICLIGEALCPTDLWKYKVVVTSYSYVAAEVTRTHKFLNGIKDYKRGIINQPPKRPMLVLLSGIHEQEPRKPMGEWLIIDEAHAIKNHQSRTYHAISALREQFNACLMMTATPLDNNWTDLYSLISMLKGHPITDFLLFNAAFRQSLDSGPKKPEGFHKRRYIQLLDASSLQRPHSVIKDVYPPLNERKIIRFPLEPENRRLSNESFLMFKKASRPGSRTAGWKHLVAAHQYSYHPMLVELKFERHALERAMRRNQAVDVIEQGEEVATDQLIKWRMRLEADENWLSRRVQMILDVVDRHRDRYPDHSFLIVDESVYFLDIIATALKKTYEPVRHTEYNGRLSAIERHLVINKAFETAPPQIMLASRGTGGQGLNLQCVNVLIQCAPWWKVSWEVQTLGRIYRPGGTKPVFIYELRAQDCLVENHKIKVRHEKNALNTELQEDTIRVDETVSTDIARGSMS</sequence>
<dbReference type="PROSITE" id="PS51194">
    <property type="entry name" value="HELICASE_CTER"/>
    <property type="match status" value="1"/>
</dbReference>
<dbReference type="CDD" id="cd18793">
    <property type="entry name" value="SF2_C_SNF"/>
    <property type="match status" value="1"/>
</dbReference>
<dbReference type="Pfam" id="PF00176">
    <property type="entry name" value="SNF2-rel_dom"/>
    <property type="match status" value="1"/>
</dbReference>
<dbReference type="InterPro" id="IPR038718">
    <property type="entry name" value="SNF2-like_sf"/>
</dbReference>
<accession>A0A8H4P0R9</accession>
<dbReference type="PANTHER" id="PTHR45626">
    <property type="entry name" value="TRANSCRIPTION TERMINATION FACTOR 2-RELATED"/>
    <property type="match status" value="1"/>
</dbReference>
<evidence type="ECO:0000256" key="1">
    <source>
        <dbReference type="ARBA" id="ARBA00022741"/>
    </source>
</evidence>
<dbReference type="SMART" id="SM00487">
    <property type="entry name" value="DEXDc"/>
    <property type="match status" value="1"/>
</dbReference>
<dbReference type="InterPro" id="IPR050628">
    <property type="entry name" value="SNF2_RAD54_helicase_TF"/>
</dbReference>
<protein>
    <submittedName>
        <fullName evidence="8">Global transactivator</fullName>
    </submittedName>
</protein>
<feature type="compositionally biased region" description="Acidic residues" evidence="5">
    <location>
        <begin position="58"/>
        <end position="77"/>
    </location>
</feature>
<dbReference type="GO" id="GO:0005634">
    <property type="term" value="C:nucleus"/>
    <property type="evidence" value="ECO:0007669"/>
    <property type="project" value="TreeGrafter"/>
</dbReference>
<evidence type="ECO:0000313" key="8">
    <source>
        <dbReference type="EMBL" id="KAF4452838.1"/>
    </source>
</evidence>
<evidence type="ECO:0000256" key="2">
    <source>
        <dbReference type="ARBA" id="ARBA00022801"/>
    </source>
</evidence>
<dbReference type="GO" id="GO:0006281">
    <property type="term" value="P:DNA repair"/>
    <property type="evidence" value="ECO:0007669"/>
    <property type="project" value="TreeGrafter"/>
</dbReference>
<evidence type="ECO:0000259" key="7">
    <source>
        <dbReference type="PROSITE" id="PS51194"/>
    </source>
</evidence>
<comment type="caution">
    <text evidence="8">The sequence shown here is derived from an EMBL/GenBank/DDBJ whole genome shotgun (WGS) entry which is preliminary data.</text>
</comment>
<dbReference type="InterPro" id="IPR000330">
    <property type="entry name" value="SNF2_N"/>
</dbReference>
<dbReference type="InterPro" id="IPR049730">
    <property type="entry name" value="SNF2/RAD54-like_C"/>
</dbReference>
<feature type="domain" description="Helicase C-terminal" evidence="7">
    <location>
        <begin position="499"/>
        <end position="662"/>
    </location>
</feature>
<dbReference type="GO" id="GO:0004386">
    <property type="term" value="F:helicase activity"/>
    <property type="evidence" value="ECO:0007669"/>
    <property type="project" value="UniProtKB-KW"/>
</dbReference>
<dbReference type="GO" id="GO:0016787">
    <property type="term" value="F:hydrolase activity"/>
    <property type="evidence" value="ECO:0007669"/>
    <property type="project" value="UniProtKB-KW"/>
</dbReference>
<dbReference type="AlphaFoldDB" id="A0A8H4P0R9"/>
<dbReference type="EMBL" id="JAADJG010000174">
    <property type="protein sequence ID" value="KAF4452838.1"/>
    <property type="molecule type" value="Genomic_DNA"/>
</dbReference>
<dbReference type="Gene3D" id="3.40.50.10810">
    <property type="entry name" value="Tandem AAA-ATPase domain"/>
    <property type="match status" value="1"/>
</dbReference>
<organism evidence="8 9">
    <name type="scientific">Fusarium austroafricanum</name>
    <dbReference type="NCBI Taxonomy" id="2364996"/>
    <lineage>
        <taxon>Eukaryota</taxon>
        <taxon>Fungi</taxon>
        <taxon>Dikarya</taxon>
        <taxon>Ascomycota</taxon>
        <taxon>Pezizomycotina</taxon>
        <taxon>Sordariomycetes</taxon>
        <taxon>Hypocreomycetidae</taxon>
        <taxon>Hypocreales</taxon>
        <taxon>Nectriaceae</taxon>
        <taxon>Fusarium</taxon>
        <taxon>Fusarium concolor species complex</taxon>
    </lineage>
</organism>
<dbReference type="Proteomes" id="UP000605986">
    <property type="component" value="Unassembled WGS sequence"/>
</dbReference>
<reference evidence="8" key="1">
    <citation type="submission" date="2020-01" db="EMBL/GenBank/DDBJ databases">
        <title>Identification and distribution of gene clusters putatively required for synthesis of sphingolipid metabolism inhibitors in phylogenetically diverse species of the filamentous fungus Fusarium.</title>
        <authorList>
            <person name="Kim H.-S."/>
            <person name="Busman M."/>
            <person name="Brown D.W."/>
            <person name="Divon H."/>
            <person name="Uhlig S."/>
            <person name="Proctor R.H."/>
        </authorList>
    </citation>
    <scope>NUCLEOTIDE SEQUENCE</scope>
    <source>
        <strain evidence="8">NRRL 53441</strain>
    </source>
</reference>
<evidence type="ECO:0000256" key="3">
    <source>
        <dbReference type="ARBA" id="ARBA00022806"/>
    </source>
</evidence>
<feature type="region of interest" description="Disordered" evidence="5">
    <location>
        <begin position="51"/>
        <end position="77"/>
    </location>
</feature>
<keyword evidence="2" id="KW-0378">Hydrolase</keyword>
<dbReference type="GO" id="GO:0005524">
    <property type="term" value="F:ATP binding"/>
    <property type="evidence" value="ECO:0007669"/>
    <property type="project" value="UniProtKB-KW"/>
</dbReference>
<dbReference type="SUPFAM" id="SSF52540">
    <property type="entry name" value="P-loop containing nucleoside triphosphate hydrolases"/>
    <property type="match status" value="2"/>
</dbReference>
<dbReference type="InterPro" id="IPR001650">
    <property type="entry name" value="Helicase_C-like"/>
</dbReference>
<evidence type="ECO:0000259" key="6">
    <source>
        <dbReference type="PROSITE" id="PS51192"/>
    </source>
</evidence>
<dbReference type="OrthoDB" id="5242670at2759"/>
<evidence type="ECO:0000256" key="5">
    <source>
        <dbReference type="SAM" id="MobiDB-lite"/>
    </source>
</evidence>
<gene>
    <name evidence="8" type="ORF">F53441_4393</name>
</gene>
<proteinExistence type="predicted"/>